<gene>
    <name evidence="7" type="ORF">COU03_03915</name>
</gene>
<keyword evidence="3 6" id="KW-0812">Transmembrane</keyword>
<dbReference type="InterPro" id="IPR000715">
    <property type="entry name" value="Glycosyl_transferase_4"/>
</dbReference>
<evidence type="ECO:0000256" key="3">
    <source>
        <dbReference type="ARBA" id="ARBA00022692"/>
    </source>
</evidence>
<keyword evidence="2" id="KW-0808">Transferase</keyword>
<dbReference type="GO" id="GO:0071555">
    <property type="term" value="P:cell wall organization"/>
    <property type="evidence" value="ECO:0007669"/>
    <property type="project" value="TreeGrafter"/>
</dbReference>
<keyword evidence="4 6" id="KW-1133">Transmembrane helix</keyword>
<dbReference type="Proteomes" id="UP000228906">
    <property type="component" value="Unassembled WGS sequence"/>
</dbReference>
<keyword evidence="5 6" id="KW-0472">Membrane</keyword>
<sequence>MASEHIIKVLLLCAFSSILAVLWTPFLTNFLYKHKMWRKTARVKAIDGSPATVFHQLHKEKEVSTPRMGGLLIWLTTVFVIFLFAILDAIFPRNPVWSHLNFLSRSQTWLPLGLLVAGSLLGLGDDILQVLSKGKYVGGGMRFTRRLAIVLLMGLIGAWWFYFKLGYSSIHIPGNGEIEIGLWYLPLFVITTLACWAGGVIDGIDGLAGGVFSIMFGAFTIIAYTNGQYDIATLCAVIAGATLSFLWFNIPPARFYMSETGSLGLTVVLAAVAFLTDSLLVLPIIAGLLVVEVGSIIIQLFSKKFFHKKIFLCTPIHHHLEAIGWSREKITMRFWIVNLVLAIIGVAIRLLG</sequence>
<feature type="transmembrane region" description="Helical" evidence="6">
    <location>
        <begin position="111"/>
        <end position="131"/>
    </location>
</feature>
<accession>A0A2H0UXB7</accession>
<reference evidence="8" key="1">
    <citation type="submission" date="2017-09" db="EMBL/GenBank/DDBJ databases">
        <title>Depth-based differentiation of microbial function through sediment-hosted aquifers and enrichment of novel symbionts in the deep terrestrial subsurface.</title>
        <authorList>
            <person name="Probst A.J."/>
            <person name="Ladd B."/>
            <person name="Jarett J.K."/>
            <person name="Geller-Mcgrath D.E."/>
            <person name="Sieber C.M.K."/>
            <person name="Emerson J.B."/>
            <person name="Anantharaman K."/>
            <person name="Thomas B.C."/>
            <person name="Malmstrom R."/>
            <person name="Stieglmeier M."/>
            <person name="Klingl A."/>
            <person name="Woyke T."/>
            <person name="Ryan C.M."/>
            <person name="Banfield J.F."/>
        </authorList>
    </citation>
    <scope>NUCLEOTIDE SEQUENCE [LARGE SCALE GENOMIC DNA]</scope>
</reference>
<dbReference type="CDD" id="cd06852">
    <property type="entry name" value="GT_MraY"/>
    <property type="match status" value="1"/>
</dbReference>
<dbReference type="GO" id="GO:0005886">
    <property type="term" value="C:plasma membrane"/>
    <property type="evidence" value="ECO:0007669"/>
    <property type="project" value="TreeGrafter"/>
</dbReference>
<evidence type="ECO:0000256" key="4">
    <source>
        <dbReference type="ARBA" id="ARBA00022989"/>
    </source>
</evidence>
<feature type="transmembrane region" description="Helical" evidence="6">
    <location>
        <begin position="71"/>
        <end position="91"/>
    </location>
</feature>
<name>A0A2H0UXB7_9BACT</name>
<dbReference type="PANTHER" id="PTHR22926">
    <property type="entry name" value="PHOSPHO-N-ACETYLMURAMOYL-PENTAPEPTIDE-TRANSFERASE"/>
    <property type="match status" value="1"/>
</dbReference>
<feature type="transmembrane region" description="Helical" evidence="6">
    <location>
        <begin position="231"/>
        <end position="248"/>
    </location>
</feature>
<protein>
    <submittedName>
        <fullName evidence="7">Uncharacterized protein</fullName>
    </submittedName>
</protein>
<dbReference type="InterPro" id="IPR003524">
    <property type="entry name" value="PNAcMuramoyl-5peptid_Trfase"/>
</dbReference>
<feature type="transmembrane region" description="Helical" evidence="6">
    <location>
        <begin position="143"/>
        <end position="162"/>
    </location>
</feature>
<organism evidence="7 8">
    <name type="scientific">bacterium (Candidatus Gribaldobacteria) CG10_big_fil_rev_8_21_14_0_10_41_12</name>
    <dbReference type="NCBI Taxonomy" id="2014277"/>
    <lineage>
        <taxon>Bacteria</taxon>
        <taxon>Candidatus Gribaldobacteria</taxon>
    </lineage>
</organism>
<dbReference type="GO" id="GO:0008963">
    <property type="term" value="F:phospho-N-acetylmuramoyl-pentapeptide-transferase activity"/>
    <property type="evidence" value="ECO:0007669"/>
    <property type="project" value="InterPro"/>
</dbReference>
<dbReference type="GO" id="GO:0044038">
    <property type="term" value="P:cell wall macromolecule biosynthetic process"/>
    <property type="evidence" value="ECO:0007669"/>
    <property type="project" value="TreeGrafter"/>
</dbReference>
<feature type="transmembrane region" description="Helical" evidence="6">
    <location>
        <begin position="207"/>
        <end position="225"/>
    </location>
</feature>
<proteinExistence type="predicted"/>
<feature type="transmembrane region" description="Helical" evidence="6">
    <location>
        <begin position="280"/>
        <end position="301"/>
    </location>
</feature>
<evidence type="ECO:0000313" key="8">
    <source>
        <dbReference type="Proteomes" id="UP000228906"/>
    </source>
</evidence>
<feature type="transmembrane region" description="Helical" evidence="6">
    <location>
        <begin position="255"/>
        <end position="274"/>
    </location>
</feature>
<evidence type="ECO:0000313" key="7">
    <source>
        <dbReference type="EMBL" id="PIR90829.1"/>
    </source>
</evidence>
<feature type="transmembrane region" description="Helical" evidence="6">
    <location>
        <begin position="182"/>
        <end position="200"/>
    </location>
</feature>
<dbReference type="AlphaFoldDB" id="A0A2H0UXB7"/>
<dbReference type="Pfam" id="PF00953">
    <property type="entry name" value="Glycos_transf_4"/>
    <property type="match status" value="1"/>
</dbReference>
<evidence type="ECO:0000256" key="5">
    <source>
        <dbReference type="ARBA" id="ARBA00023136"/>
    </source>
</evidence>
<feature type="transmembrane region" description="Helical" evidence="6">
    <location>
        <begin position="334"/>
        <end position="351"/>
    </location>
</feature>
<feature type="transmembrane region" description="Helical" evidence="6">
    <location>
        <begin position="6"/>
        <end position="32"/>
    </location>
</feature>
<dbReference type="PANTHER" id="PTHR22926:SF5">
    <property type="entry name" value="PHOSPHO-N-ACETYLMURAMOYL-PENTAPEPTIDE-TRANSFERASE HOMOLOG"/>
    <property type="match status" value="1"/>
</dbReference>
<evidence type="ECO:0000256" key="6">
    <source>
        <dbReference type="SAM" id="Phobius"/>
    </source>
</evidence>
<comment type="subcellular location">
    <subcellularLocation>
        <location evidence="1">Membrane</location>
        <topology evidence="1">Multi-pass membrane protein</topology>
    </subcellularLocation>
</comment>
<evidence type="ECO:0000256" key="2">
    <source>
        <dbReference type="ARBA" id="ARBA00022679"/>
    </source>
</evidence>
<dbReference type="EMBL" id="PFAV01000073">
    <property type="protein sequence ID" value="PIR90829.1"/>
    <property type="molecule type" value="Genomic_DNA"/>
</dbReference>
<evidence type="ECO:0000256" key="1">
    <source>
        <dbReference type="ARBA" id="ARBA00004141"/>
    </source>
</evidence>
<comment type="caution">
    <text evidence="7">The sequence shown here is derived from an EMBL/GenBank/DDBJ whole genome shotgun (WGS) entry which is preliminary data.</text>
</comment>